<keyword evidence="3" id="KW-1185">Reference proteome</keyword>
<protein>
    <submittedName>
        <fullName evidence="2">DUF4169 family protein</fullName>
    </submittedName>
</protein>
<dbReference type="EMBL" id="JBHLTM010000085">
    <property type="protein sequence ID" value="MFC0687287.1"/>
    <property type="molecule type" value="Genomic_DNA"/>
</dbReference>
<organism evidence="2 3">
    <name type="scientific">Novosphingobium clariflavum</name>
    <dbReference type="NCBI Taxonomy" id="2029884"/>
    <lineage>
        <taxon>Bacteria</taxon>
        <taxon>Pseudomonadati</taxon>
        <taxon>Pseudomonadota</taxon>
        <taxon>Alphaproteobacteria</taxon>
        <taxon>Sphingomonadales</taxon>
        <taxon>Sphingomonadaceae</taxon>
        <taxon>Novosphingobium</taxon>
    </lineage>
</organism>
<evidence type="ECO:0000256" key="1">
    <source>
        <dbReference type="SAM" id="MobiDB-lite"/>
    </source>
</evidence>
<accession>A0ABV6SDE6</accession>
<comment type="caution">
    <text evidence="2">The sequence shown here is derived from an EMBL/GenBank/DDBJ whole genome shotgun (WGS) entry which is preliminary data.</text>
</comment>
<name>A0ABV6SDE6_9SPHN</name>
<dbReference type="RefSeq" id="WP_267219823.1">
    <property type="nucleotide sequence ID" value="NZ_JAPCWC010000005.1"/>
</dbReference>
<evidence type="ECO:0000313" key="3">
    <source>
        <dbReference type="Proteomes" id="UP001589858"/>
    </source>
</evidence>
<feature type="region of interest" description="Disordered" evidence="1">
    <location>
        <begin position="1"/>
        <end position="67"/>
    </location>
</feature>
<dbReference type="Proteomes" id="UP001589858">
    <property type="component" value="Unassembled WGS sequence"/>
</dbReference>
<evidence type="ECO:0000313" key="2">
    <source>
        <dbReference type="EMBL" id="MFC0687287.1"/>
    </source>
</evidence>
<dbReference type="InterPro" id="IPR025227">
    <property type="entry name" value="DUF4169"/>
</dbReference>
<reference evidence="2 3" key="1">
    <citation type="submission" date="2024-09" db="EMBL/GenBank/DDBJ databases">
        <authorList>
            <person name="Sun Q."/>
            <person name="Mori K."/>
        </authorList>
    </citation>
    <scope>NUCLEOTIDE SEQUENCE [LARGE SCALE GENOMIC DNA]</scope>
    <source>
        <strain evidence="2 3">CICC 11035S</strain>
    </source>
</reference>
<gene>
    <name evidence="2" type="ORF">ACFFF8_22115</name>
</gene>
<proteinExistence type="predicted"/>
<dbReference type="Pfam" id="PF13770">
    <property type="entry name" value="DUF4169"/>
    <property type="match status" value="1"/>
</dbReference>
<feature type="compositionally biased region" description="Basic and acidic residues" evidence="1">
    <location>
        <begin position="36"/>
        <end position="46"/>
    </location>
</feature>
<sequence length="67" mass="7626">MAEIINLRMARKARARSDNQAQAQASRARHGRSKHERQAAEAEIARIARTVEGARREPECEREEDEG</sequence>